<protein>
    <submittedName>
        <fullName evidence="1">Uncharacterized protein</fullName>
    </submittedName>
</protein>
<sequence length="85" mass="9943">MKLSYNFWKSEGLISLAYNRLTIHTKQAYNWSCVEQKIWSSWTNGETKKSRNGADFEAIEAIYRFRFWRATVGVQVPPPAPIMAR</sequence>
<name>A0A2K8N7K7_9BACL</name>
<reference evidence="2" key="1">
    <citation type="submission" date="2017-11" db="EMBL/GenBank/DDBJ databases">
        <title>Complete Genome Sequence of Kyrpidia sp. Strain EA-1, a thermophilic, hydrogen-oxidizing Bacterium, isolated from the Azores.</title>
        <authorList>
            <person name="Reiner J.E."/>
            <person name="Lapp C.J."/>
            <person name="Bunk B."/>
            <person name="Gescher J."/>
        </authorList>
    </citation>
    <scope>NUCLEOTIDE SEQUENCE [LARGE SCALE GENOMIC DNA]</scope>
    <source>
        <strain evidence="2">EA-1</strain>
    </source>
</reference>
<proteinExistence type="predicted"/>
<dbReference type="EMBL" id="CP024955">
    <property type="protein sequence ID" value="ATY84797.1"/>
    <property type="molecule type" value="Genomic_DNA"/>
</dbReference>
<dbReference type="Proteomes" id="UP000231932">
    <property type="component" value="Chromosome"/>
</dbReference>
<evidence type="ECO:0000313" key="1">
    <source>
        <dbReference type="EMBL" id="ATY84797.1"/>
    </source>
</evidence>
<evidence type="ECO:0000313" key="2">
    <source>
        <dbReference type="Proteomes" id="UP000231932"/>
    </source>
</evidence>
<dbReference type="AlphaFoldDB" id="A0A2K8N7K7"/>
<dbReference type="KEGG" id="kyr:CVV65_07560"/>
<organism evidence="1 2">
    <name type="scientific">Kyrpidia spormannii</name>
    <dbReference type="NCBI Taxonomy" id="2055160"/>
    <lineage>
        <taxon>Bacteria</taxon>
        <taxon>Bacillati</taxon>
        <taxon>Bacillota</taxon>
        <taxon>Bacilli</taxon>
        <taxon>Bacillales</taxon>
        <taxon>Alicyclobacillaceae</taxon>
        <taxon>Kyrpidia</taxon>
    </lineage>
</organism>
<gene>
    <name evidence="1" type="ORF">CVV65_07560</name>
</gene>
<accession>A0A2K8N7K7</accession>
<keyword evidence="2" id="KW-1185">Reference proteome</keyword>